<dbReference type="GO" id="GO:0070125">
    <property type="term" value="P:mitochondrial translational elongation"/>
    <property type="evidence" value="ECO:0007669"/>
    <property type="project" value="TreeGrafter"/>
</dbReference>
<reference evidence="8" key="1">
    <citation type="submission" date="2022-07" db="EMBL/GenBank/DDBJ databases">
        <title>Genome Sequence of Physisporinus lineatus.</title>
        <authorList>
            <person name="Buettner E."/>
        </authorList>
    </citation>
    <scope>NUCLEOTIDE SEQUENCE</scope>
    <source>
        <strain evidence="8">VT162</strain>
    </source>
</reference>
<keyword evidence="3 6" id="KW-0648">Protein biosynthesis</keyword>
<dbReference type="EMBL" id="JANAWD010000376">
    <property type="protein sequence ID" value="KAJ3480422.1"/>
    <property type="molecule type" value="Genomic_DNA"/>
</dbReference>
<accession>A0AAD5UXQ4</accession>
<dbReference type="SUPFAM" id="SSF54713">
    <property type="entry name" value="Elongation factor Ts (EF-Ts), dimerisation domain"/>
    <property type="match status" value="1"/>
</dbReference>
<keyword evidence="2 6" id="KW-0251">Elongation factor</keyword>
<dbReference type="CDD" id="cd14275">
    <property type="entry name" value="UBA_EF-Ts"/>
    <property type="match status" value="1"/>
</dbReference>
<organism evidence="8 9">
    <name type="scientific">Meripilus lineatus</name>
    <dbReference type="NCBI Taxonomy" id="2056292"/>
    <lineage>
        <taxon>Eukaryota</taxon>
        <taxon>Fungi</taxon>
        <taxon>Dikarya</taxon>
        <taxon>Basidiomycota</taxon>
        <taxon>Agaricomycotina</taxon>
        <taxon>Agaricomycetes</taxon>
        <taxon>Polyporales</taxon>
        <taxon>Meripilaceae</taxon>
        <taxon>Meripilus</taxon>
    </lineage>
</organism>
<evidence type="ECO:0000256" key="2">
    <source>
        <dbReference type="ARBA" id="ARBA00022768"/>
    </source>
</evidence>
<evidence type="ECO:0000256" key="4">
    <source>
        <dbReference type="ARBA" id="ARBA00022946"/>
    </source>
</evidence>
<dbReference type="InterPro" id="IPR018101">
    <property type="entry name" value="Transl_elong_Ts_CS"/>
</dbReference>
<dbReference type="InterPro" id="IPR001816">
    <property type="entry name" value="Transl_elong_EFTs/EF1B"/>
</dbReference>
<dbReference type="PANTHER" id="PTHR11741">
    <property type="entry name" value="ELONGATION FACTOR TS"/>
    <property type="match status" value="1"/>
</dbReference>
<keyword evidence="9" id="KW-1185">Reference proteome</keyword>
<dbReference type="Proteomes" id="UP001212997">
    <property type="component" value="Unassembled WGS sequence"/>
</dbReference>
<dbReference type="InterPro" id="IPR014039">
    <property type="entry name" value="Transl_elong_EFTs/EF1B_dimer"/>
</dbReference>
<name>A0AAD5UXQ4_9APHY</name>
<keyword evidence="5 6" id="KW-0496">Mitochondrion</keyword>
<dbReference type="InterPro" id="IPR036402">
    <property type="entry name" value="EF-Ts_dimer_sf"/>
</dbReference>
<dbReference type="PROSITE" id="PS01127">
    <property type="entry name" value="EF_TS_2"/>
    <property type="match status" value="1"/>
</dbReference>
<comment type="similarity">
    <text evidence="1 6">Belongs to the EF-Ts family.</text>
</comment>
<dbReference type="AlphaFoldDB" id="A0AAD5UXQ4"/>
<evidence type="ECO:0000259" key="7">
    <source>
        <dbReference type="Pfam" id="PF00889"/>
    </source>
</evidence>
<evidence type="ECO:0000256" key="1">
    <source>
        <dbReference type="ARBA" id="ARBA00005532"/>
    </source>
</evidence>
<dbReference type="GO" id="GO:0005739">
    <property type="term" value="C:mitochondrion"/>
    <property type="evidence" value="ECO:0007669"/>
    <property type="project" value="UniProtKB-SubCell"/>
</dbReference>
<dbReference type="Gene3D" id="3.30.479.20">
    <property type="entry name" value="Elongation factor Ts, dimerisation domain"/>
    <property type="match status" value="2"/>
</dbReference>
<evidence type="ECO:0000256" key="5">
    <source>
        <dbReference type="ARBA" id="ARBA00023128"/>
    </source>
</evidence>
<dbReference type="GO" id="GO:0003746">
    <property type="term" value="F:translation elongation factor activity"/>
    <property type="evidence" value="ECO:0007669"/>
    <property type="project" value="UniProtKB-UniRule"/>
</dbReference>
<keyword evidence="4" id="KW-0809">Transit peptide</keyword>
<comment type="function">
    <text evidence="6">Associates with the EF-Tu.GDP complex and induces the exchange of GDP to GTP. It remains bound to the aminoacyl-tRNA.EF-Tu.GTP complex up to the GTP hydrolysis stage on the ribosome.</text>
</comment>
<feature type="domain" description="Translation elongation factor EFTs/EF1B dimerisation" evidence="7">
    <location>
        <begin position="126"/>
        <end position="220"/>
    </location>
</feature>
<protein>
    <recommendedName>
        <fullName evidence="6">Elongation factor Ts, mitochondrial</fullName>
        <shortName evidence="6">EF-Ts</shortName>
        <shortName evidence="6">EF-TsMt</shortName>
    </recommendedName>
</protein>
<evidence type="ECO:0000256" key="6">
    <source>
        <dbReference type="HAMAP-Rule" id="MF_03135"/>
    </source>
</evidence>
<dbReference type="Pfam" id="PF00889">
    <property type="entry name" value="EF_TS"/>
    <property type="match status" value="1"/>
</dbReference>
<dbReference type="PANTHER" id="PTHR11741:SF0">
    <property type="entry name" value="ELONGATION FACTOR TS, MITOCHONDRIAL"/>
    <property type="match status" value="1"/>
</dbReference>
<gene>
    <name evidence="6" type="primary">TSF1</name>
    <name evidence="8" type="ORF">NLI96_g8365</name>
</gene>
<evidence type="ECO:0000313" key="9">
    <source>
        <dbReference type="Proteomes" id="UP001212997"/>
    </source>
</evidence>
<dbReference type="SUPFAM" id="SSF46934">
    <property type="entry name" value="UBA-like"/>
    <property type="match status" value="1"/>
</dbReference>
<proteinExistence type="inferred from homology"/>
<dbReference type="HAMAP" id="MF_00050">
    <property type="entry name" value="EF_Ts"/>
    <property type="match status" value="1"/>
</dbReference>
<evidence type="ECO:0000256" key="3">
    <source>
        <dbReference type="ARBA" id="ARBA00022917"/>
    </source>
</evidence>
<evidence type="ECO:0000313" key="8">
    <source>
        <dbReference type="EMBL" id="KAJ3480422.1"/>
    </source>
</evidence>
<dbReference type="Gene3D" id="1.10.8.10">
    <property type="entry name" value="DNA helicase RuvA subunit, C-terminal domain"/>
    <property type="match status" value="1"/>
</dbReference>
<dbReference type="InterPro" id="IPR009060">
    <property type="entry name" value="UBA-like_sf"/>
</dbReference>
<comment type="caution">
    <text evidence="8">The sequence shown here is derived from an EMBL/GenBank/DDBJ whole genome shotgun (WGS) entry which is preliminary data.</text>
</comment>
<comment type="subcellular location">
    <subcellularLocation>
        <location evidence="6">Mitochondrion</location>
    </subcellularLocation>
</comment>
<sequence>MFALPRRAPRSILTTSTRFYSTPPPSTSKPSLKLVAELRKLTEVSISKAREALSASNNDVQEALKWLQNDLAVSGAKKAAKVEGRSANEGLVGVSVLSRGIGAGVGTGSNGKGEPSAGRGYGGVRAAMVELNCETDFVARNELFGKLLADISHTAAFISEPVNSPEFFNPLSLEALQDAPLLSHNGGTPQPEATVSSAIRDLIAKVGEKISLRRAVAVVQNQLSREQRDTLGLRLATYSHGSIGISTQGRISNLAVLALKSPRLSDLLLKDAFKEDLATLERALARQIVGFPTTAIRSPAGTTDEGALYEQPFMMFSEANGETVQAALRAWAVKRGLAKQESEESGVEVLEFAKWTVGESI</sequence>